<dbReference type="InterPro" id="IPR002938">
    <property type="entry name" value="FAD-bd"/>
</dbReference>
<evidence type="ECO:0000256" key="1">
    <source>
        <dbReference type="ARBA" id="ARBA00022630"/>
    </source>
</evidence>
<dbReference type="InterPro" id="IPR036188">
    <property type="entry name" value="FAD/NAD-bd_sf"/>
</dbReference>
<keyword evidence="2" id="KW-0274">FAD</keyword>
<dbReference type="PRINTS" id="PR00420">
    <property type="entry name" value="RNGMNOXGNASE"/>
</dbReference>
<dbReference type="Pfam" id="PF01494">
    <property type="entry name" value="FAD_binding_3"/>
    <property type="match status" value="1"/>
</dbReference>
<dbReference type="GO" id="GO:0071949">
    <property type="term" value="F:FAD binding"/>
    <property type="evidence" value="ECO:0007669"/>
    <property type="project" value="InterPro"/>
</dbReference>
<evidence type="ECO:0000313" key="6">
    <source>
        <dbReference type="EMBL" id="RIB08977.1"/>
    </source>
</evidence>
<reference evidence="6 7" key="1">
    <citation type="submission" date="2018-06" db="EMBL/GenBank/DDBJ databases">
        <title>Comparative genomics reveals the genomic features of Rhizophagus irregularis, R. cerebriforme, R. diaphanum and Gigaspora rosea, and their symbiotic lifestyle signature.</title>
        <authorList>
            <person name="Morin E."/>
            <person name="San Clemente H."/>
            <person name="Chen E.C.H."/>
            <person name="De La Providencia I."/>
            <person name="Hainaut M."/>
            <person name="Kuo A."/>
            <person name="Kohler A."/>
            <person name="Murat C."/>
            <person name="Tang N."/>
            <person name="Roy S."/>
            <person name="Loubradou J."/>
            <person name="Henrissat B."/>
            <person name="Grigoriev I.V."/>
            <person name="Corradi N."/>
            <person name="Roux C."/>
            <person name="Martin F.M."/>
        </authorList>
    </citation>
    <scope>NUCLEOTIDE SEQUENCE [LARGE SCALE GENOMIC DNA]</scope>
    <source>
        <strain evidence="6 7">DAOM 194757</strain>
    </source>
</reference>
<evidence type="ECO:0000256" key="3">
    <source>
        <dbReference type="ARBA" id="ARBA00023002"/>
    </source>
</evidence>
<dbReference type="EMBL" id="QKWP01001433">
    <property type="protein sequence ID" value="RIB08977.1"/>
    <property type="molecule type" value="Genomic_DNA"/>
</dbReference>
<dbReference type="Pfam" id="PF13450">
    <property type="entry name" value="NAD_binding_8"/>
    <property type="match status" value="1"/>
</dbReference>
<keyword evidence="1" id="KW-0285">Flavoprotein</keyword>
<dbReference type="SUPFAM" id="SSF51905">
    <property type="entry name" value="FAD/NAD(P)-binding domain"/>
    <property type="match status" value="1"/>
</dbReference>
<evidence type="ECO:0000256" key="2">
    <source>
        <dbReference type="ARBA" id="ARBA00022827"/>
    </source>
</evidence>
<comment type="caution">
    <text evidence="6">The sequence shown here is derived from an EMBL/GenBank/DDBJ whole genome shotgun (WGS) entry which is preliminary data.</text>
</comment>
<dbReference type="STRING" id="44941.A0A397UIN7"/>
<protein>
    <recommendedName>
        <fullName evidence="5">FAD-binding domain-containing protein</fullName>
    </recommendedName>
</protein>
<keyword evidence="3" id="KW-0560">Oxidoreductase</keyword>
<dbReference type="PANTHER" id="PTHR47178">
    <property type="entry name" value="MONOOXYGENASE, FAD-BINDING"/>
    <property type="match status" value="1"/>
</dbReference>
<feature type="domain" description="FAD-binding" evidence="5">
    <location>
        <begin position="371"/>
        <end position="414"/>
    </location>
</feature>
<dbReference type="Proteomes" id="UP000266673">
    <property type="component" value="Unassembled WGS sequence"/>
</dbReference>
<evidence type="ECO:0000313" key="7">
    <source>
        <dbReference type="Proteomes" id="UP000266673"/>
    </source>
</evidence>
<evidence type="ECO:0000256" key="4">
    <source>
        <dbReference type="ARBA" id="ARBA00023033"/>
    </source>
</evidence>
<organism evidence="6 7">
    <name type="scientific">Gigaspora rosea</name>
    <dbReference type="NCBI Taxonomy" id="44941"/>
    <lineage>
        <taxon>Eukaryota</taxon>
        <taxon>Fungi</taxon>
        <taxon>Fungi incertae sedis</taxon>
        <taxon>Mucoromycota</taxon>
        <taxon>Glomeromycotina</taxon>
        <taxon>Glomeromycetes</taxon>
        <taxon>Diversisporales</taxon>
        <taxon>Gigasporaceae</taxon>
        <taxon>Gigaspora</taxon>
    </lineage>
</organism>
<sequence length="491" mass="56617">MMTTEDNDDKQYKTILIIGAGPGGLCLAHSLLKHNEEKGQKFKVEVFERDSSPTDRWQGYHITLQPTGVRSLLNCTPKSLHSKLQEIAIPDPIKKLEDNTFSIVDQYGKLLFAPPNLQTKNIFEFSEIKDEPTTPVISYRDRIRDVLLEGIDVTWGKKCIGYEEVEQGVWALFEDGTKEFGEILVGCDGIHSNIRKQKLPNLKINNLGLTIVAADIAPTKKQIDRLFSISGGSLCKLLLGTKGDVIMYQMRYLPIQSKTNISNKDDDYTHYRLTITYSYNSLPEDEVDKLTYRDDESPESRFPNEEEPKDIINNVKEKLREYRPNNELTDLIIELWSLVPITDDSTIYYPFNTYHKPRRRPLRVIDPCSIEKWPTTRVTLLGDSIHAMSPWPGLGTNIAMKDAYELSQSLFKWSEEENEVAGNVDWRSCIERYEKEMRLYGSEATLISINETLKLHVRYNSKFGVFIRNITYKIQHIISKLVYLFKKVKKT</sequence>
<evidence type="ECO:0000259" key="5">
    <source>
        <dbReference type="Pfam" id="PF01494"/>
    </source>
</evidence>
<dbReference type="AlphaFoldDB" id="A0A397UIN7"/>
<dbReference type="Gene3D" id="3.50.50.60">
    <property type="entry name" value="FAD/NAD(P)-binding domain"/>
    <property type="match status" value="1"/>
</dbReference>
<keyword evidence="4" id="KW-0503">Monooxygenase</keyword>
<dbReference type="GO" id="GO:0004497">
    <property type="term" value="F:monooxygenase activity"/>
    <property type="evidence" value="ECO:0007669"/>
    <property type="project" value="UniProtKB-KW"/>
</dbReference>
<name>A0A397UIN7_9GLOM</name>
<dbReference type="PANTHER" id="PTHR47178:SF6">
    <property type="entry name" value="FAD-BINDING DOMAIN-CONTAINING PROTEIN"/>
    <property type="match status" value="1"/>
</dbReference>
<gene>
    <name evidence="6" type="ORF">C2G38_306268</name>
</gene>
<accession>A0A397UIN7</accession>
<dbReference type="OrthoDB" id="655030at2759"/>
<proteinExistence type="predicted"/>
<keyword evidence="7" id="KW-1185">Reference proteome</keyword>